<protein>
    <recommendedName>
        <fullName evidence="3">Lipoprotein</fullName>
    </recommendedName>
</protein>
<proteinExistence type="predicted"/>
<dbReference type="STRING" id="260084.SAMN02927928_0864"/>
<dbReference type="OrthoDB" id="7173672at2"/>
<evidence type="ECO:0000313" key="2">
    <source>
        <dbReference type="Proteomes" id="UP000199150"/>
    </source>
</evidence>
<gene>
    <name evidence="1" type="ORF">SAMN02927928_0864</name>
</gene>
<reference evidence="2" key="1">
    <citation type="submission" date="2016-10" db="EMBL/GenBank/DDBJ databases">
        <authorList>
            <person name="Varghese N."/>
            <person name="Submissions S."/>
        </authorList>
    </citation>
    <scope>NUCLEOTIDE SEQUENCE [LARGE SCALE GENOMIC DNA]</scope>
    <source>
        <strain evidence="2">CGMCC 1.3431</strain>
    </source>
</reference>
<name>A0A1G4Q253_9CAUL</name>
<dbReference type="Pfam" id="PF20101">
    <property type="entry name" value="DUF6491"/>
    <property type="match status" value="1"/>
</dbReference>
<evidence type="ECO:0000313" key="1">
    <source>
        <dbReference type="EMBL" id="SCW38680.1"/>
    </source>
</evidence>
<dbReference type="AlphaFoldDB" id="A0A1G4Q253"/>
<sequence length="135" mass="14405">MRNPRLILAGGAAVLAVVIVGCAATSQVERTPNPGVRSVAANQCVSSPLETSTVIDRQTLLLVDRSGNSLVMHMTGPCMTKNEAIKLEYRGSTRVCGPLDVDITGDITTAIPMHCMVDTIEPLTKEETLAYQKAH</sequence>
<keyword evidence="2" id="KW-1185">Reference proteome</keyword>
<dbReference type="EMBL" id="FMTS01000001">
    <property type="protein sequence ID" value="SCW38680.1"/>
    <property type="molecule type" value="Genomic_DNA"/>
</dbReference>
<dbReference type="RefSeq" id="WP_090644055.1">
    <property type="nucleotide sequence ID" value="NZ_CBCRYE010000001.1"/>
</dbReference>
<dbReference type="InterPro" id="IPR045500">
    <property type="entry name" value="DUF6491"/>
</dbReference>
<accession>A0A1G4Q253</accession>
<evidence type="ECO:0008006" key="3">
    <source>
        <dbReference type="Google" id="ProtNLM"/>
    </source>
</evidence>
<organism evidence="1 2">
    <name type="scientific">Asticcacaulis taihuensis</name>
    <dbReference type="NCBI Taxonomy" id="260084"/>
    <lineage>
        <taxon>Bacteria</taxon>
        <taxon>Pseudomonadati</taxon>
        <taxon>Pseudomonadota</taxon>
        <taxon>Alphaproteobacteria</taxon>
        <taxon>Caulobacterales</taxon>
        <taxon>Caulobacteraceae</taxon>
        <taxon>Asticcacaulis</taxon>
    </lineage>
</organism>
<dbReference type="PROSITE" id="PS51257">
    <property type="entry name" value="PROKAR_LIPOPROTEIN"/>
    <property type="match status" value="1"/>
</dbReference>
<dbReference type="Proteomes" id="UP000199150">
    <property type="component" value="Unassembled WGS sequence"/>
</dbReference>